<evidence type="ECO:0000256" key="7">
    <source>
        <dbReference type="RuleBase" id="RU361156"/>
    </source>
</evidence>
<feature type="compositionally biased region" description="Basic and acidic residues" evidence="8">
    <location>
        <begin position="306"/>
        <end position="315"/>
    </location>
</feature>
<protein>
    <recommendedName>
        <fullName evidence="7">Carboxypeptidase</fullName>
        <ecNumber evidence="7">3.4.16.-</ecNumber>
    </recommendedName>
</protein>
<keyword evidence="6" id="KW-0325">Glycoprotein</keyword>
<dbReference type="AlphaFoldDB" id="A0AA36N2M1"/>
<keyword evidence="3 7" id="KW-0645">Protease</keyword>
<gene>
    <name evidence="9" type="ORF">EVOR1521_LOCUS20533</name>
</gene>
<organism evidence="9 10">
    <name type="scientific">Effrenium voratum</name>
    <dbReference type="NCBI Taxonomy" id="2562239"/>
    <lineage>
        <taxon>Eukaryota</taxon>
        <taxon>Sar</taxon>
        <taxon>Alveolata</taxon>
        <taxon>Dinophyceae</taxon>
        <taxon>Suessiales</taxon>
        <taxon>Symbiodiniaceae</taxon>
        <taxon>Effrenium</taxon>
    </lineage>
</organism>
<dbReference type="PANTHER" id="PTHR11802:SF3">
    <property type="entry name" value="RETINOID-INDUCIBLE SERINE CARBOXYPEPTIDASE"/>
    <property type="match status" value="1"/>
</dbReference>
<dbReference type="PANTHER" id="PTHR11802">
    <property type="entry name" value="SERINE PROTEASE FAMILY S10 SERINE CARBOXYPEPTIDASE"/>
    <property type="match status" value="1"/>
</dbReference>
<sequence>MGGLFYWYFEPAAAATDAPLILWLQGGPGATSMLGNFFELGPFTLRPDGSLQPRAANETWASLAPVIFVDSPVGTGWSWAAENSYAKSQEEVAAGLRELLEVFVARHPHVAHRRLVLAGESYGGHFIPALGASFLEKPGASWQVAKSCEYTEKPEKPEKPEDPNPPAPRAKDEVFEEIRNVLNMNSALQIQFFDARVRQHLHALLGSGGRQRLNGGLSFVHTCTMNKKRQDVKNWPAYLVTLLKKFDMDTQKEAPELRLGPALSSVSTTPEKAEPLASEDCEDFRTLDFAGLLASDSEDEPASPEAEARQEEPRWDLRAPRVTAPPPKASGCGSLDFREEMQGHPREVQGPVGLERLERLCKGNAMESNPLLSHPFGMGGPGTSVLPNGPGLMMGQSMPFMGQTMGGQSMGQSMAGMGLRMGNVGNANLRMDMGMTGTSFPKRQSHHPEIVAR</sequence>
<accession>A0AA36N2M1</accession>
<evidence type="ECO:0000256" key="2">
    <source>
        <dbReference type="ARBA" id="ARBA00022645"/>
    </source>
</evidence>
<dbReference type="InterPro" id="IPR001563">
    <property type="entry name" value="Peptidase_S10"/>
</dbReference>
<keyword evidence="10" id="KW-1185">Reference proteome</keyword>
<dbReference type="EMBL" id="CAUJNA010003225">
    <property type="protein sequence ID" value="CAJ1396275.1"/>
    <property type="molecule type" value="Genomic_DNA"/>
</dbReference>
<name>A0AA36N2M1_9DINO</name>
<dbReference type="InterPro" id="IPR018202">
    <property type="entry name" value="Ser_caboxypep_ser_AS"/>
</dbReference>
<evidence type="ECO:0000256" key="1">
    <source>
        <dbReference type="ARBA" id="ARBA00009431"/>
    </source>
</evidence>
<keyword evidence="2 7" id="KW-0121">Carboxypeptidase</keyword>
<feature type="region of interest" description="Disordered" evidence="8">
    <location>
        <begin position="150"/>
        <end position="170"/>
    </location>
</feature>
<dbReference type="InterPro" id="IPR029058">
    <property type="entry name" value="AB_hydrolase_fold"/>
</dbReference>
<dbReference type="Pfam" id="PF00450">
    <property type="entry name" value="Peptidase_S10"/>
    <property type="match status" value="1"/>
</dbReference>
<dbReference type="GO" id="GO:0006508">
    <property type="term" value="P:proteolysis"/>
    <property type="evidence" value="ECO:0007669"/>
    <property type="project" value="UniProtKB-KW"/>
</dbReference>
<evidence type="ECO:0000256" key="8">
    <source>
        <dbReference type="SAM" id="MobiDB-lite"/>
    </source>
</evidence>
<comment type="caution">
    <text evidence="9">The sequence shown here is derived from an EMBL/GenBank/DDBJ whole genome shotgun (WGS) entry which is preliminary data.</text>
</comment>
<dbReference type="PRINTS" id="PR00724">
    <property type="entry name" value="CRBOXYPTASEC"/>
</dbReference>
<comment type="similarity">
    <text evidence="1 7">Belongs to the peptidase S10 family.</text>
</comment>
<dbReference type="EC" id="3.4.16.-" evidence="7"/>
<dbReference type="Proteomes" id="UP001178507">
    <property type="component" value="Unassembled WGS sequence"/>
</dbReference>
<keyword evidence="4" id="KW-0732">Signal</keyword>
<dbReference type="SUPFAM" id="SSF53474">
    <property type="entry name" value="alpha/beta-Hydrolases"/>
    <property type="match status" value="1"/>
</dbReference>
<dbReference type="GO" id="GO:0004185">
    <property type="term" value="F:serine-type carboxypeptidase activity"/>
    <property type="evidence" value="ECO:0007669"/>
    <property type="project" value="UniProtKB-UniRule"/>
</dbReference>
<proteinExistence type="inferred from homology"/>
<reference evidence="9" key="1">
    <citation type="submission" date="2023-08" db="EMBL/GenBank/DDBJ databases">
        <authorList>
            <person name="Chen Y."/>
            <person name="Shah S."/>
            <person name="Dougan E. K."/>
            <person name="Thang M."/>
            <person name="Chan C."/>
        </authorList>
    </citation>
    <scope>NUCLEOTIDE SEQUENCE</scope>
</reference>
<evidence type="ECO:0000256" key="4">
    <source>
        <dbReference type="ARBA" id="ARBA00022729"/>
    </source>
</evidence>
<evidence type="ECO:0000256" key="3">
    <source>
        <dbReference type="ARBA" id="ARBA00022670"/>
    </source>
</evidence>
<evidence type="ECO:0000256" key="6">
    <source>
        <dbReference type="ARBA" id="ARBA00023180"/>
    </source>
</evidence>
<keyword evidence="5 7" id="KW-0378">Hydrolase</keyword>
<dbReference type="PROSITE" id="PS00131">
    <property type="entry name" value="CARBOXYPEPT_SER_SER"/>
    <property type="match status" value="1"/>
</dbReference>
<evidence type="ECO:0000256" key="5">
    <source>
        <dbReference type="ARBA" id="ARBA00022801"/>
    </source>
</evidence>
<evidence type="ECO:0000313" key="9">
    <source>
        <dbReference type="EMBL" id="CAJ1396275.1"/>
    </source>
</evidence>
<feature type="region of interest" description="Disordered" evidence="8">
    <location>
        <begin position="295"/>
        <end position="315"/>
    </location>
</feature>
<feature type="compositionally biased region" description="Basic and acidic residues" evidence="8">
    <location>
        <begin position="150"/>
        <end position="162"/>
    </location>
</feature>
<dbReference type="Gene3D" id="3.40.50.1820">
    <property type="entry name" value="alpha/beta hydrolase"/>
    <property type="match status" value="1"/>
</dbReference>
<evidence type="ECO:0000313" key="10">
    <source>
        <dbReference type="Proteomes" id="UP001178507"/>
    </source>
</evidence>